<dbReference type="AlphaFoldDB" id="A0A9P6DCG1"/>
<evidence type="ECO:0000256" key="1">
    <source>
        <dbReference type="SAM" id="MobiDB-lite"/>
    </source>
</evidence>
<feature type="region of interest" description="Disordered" evidence="1">
    <location>
        <begin position="38"/>
        <end position="57"/>
    </location>
</feature>
<organism evidence="2 3">
    <name type="scientific">Pleurotus eryngii</name>
    <name type="common">Boletus of the steppes</name>
    <dbReference type="NCBI Taxonomy" id="5323"/>
    <lineage>
        <taxon>Eukaryota</taxon>
        <taxon>Fungi</taxon>
        <taxon>Dikarya</taxon>
        <taxon>Basidiomycota</taxon>
        <taxon>Agaricomycotina</taxon>
        <taxon>Agaricomycetes</taxon>
        <taxon>Agaricomycetidae</taxon>
        <taxon>Agaricales</taxon>
        <taxon>Pleurotineae</taxon>
        <taxon>Pleurotaceae</taxon>
        <taxon>Pleurotus</taxon>
    </lineage>
</organism>
<name>A0A9P6DCG1_PLEER</name>
<dbReference type="Proteomes" id="UP000807025">
    <property type="component" value="Unassembled WGS sequence"/>
</dbReference>
<gene>
    <name evidence="2" type="ORF">BDN71DRAFT_1288107</name>
</gene>
<accession>A0A9P6DCG1</accession>
<reference evidence="2" key="1">
    <citation type="submission" date="2020-11" db="EMBL/GenBank/DDBJ databases">
        <authorList>
            <consortium name="DOE Joint Genome Institute"/>
            <person name="Ahrendt S."/>
            <person name="Riley R."/>
            <person name="Andreopoulos W."/>
            <person name="Labutti K."/>
            <person name="Pangilinan J."/>
            <person name="Ruiz-Duenas F.J."/>
            <person name="Barrasa J.M."/>
            <person name="Sanchez-Garcia M."/>
            <person name="Camarero S."/>
            <person name="Miyauchi S."/>
            <person name="Serrano A."/>
            <person name="Linde D."/>
            <person name="Babiker R."/>
            <person name="Drula E."/>
            <person name="Ayuso-Fernandez I."/>
            <person name="Pacheco R."/>
            <person name="Padilla G."/>
            <person name="Ferreira P."/>
            <person name="Barriuso J."/>
            <person name="Kellner H."/>
            <person name="Castanera R."/>
            <person name="Alfaro M."/>
            <person name="Ramirez L."/>
            <person name="Pisabarro A.G."/>
            <person name="Kuo A."/>
            <person name="Tritt A."/>
            <person name="Lipzen A."/>
            <person name="He G."/>
            <person name="Yan M."/>
            <person name="Ng V."/>
            <person name="Cullen D."/>
            <person name="Martin F."/>
            <person name="Rosso M.-N."/>
            <person name="Henrissat B."/>
            <person name="Hibbett D."/>
            <person name="Martinez A.T."/>
            <person name="Grigoriev I.V."/>
        </authorList>
    </citation>
    <scope>NUCLEOTIDE SEQUENCE</scope>
    <source>
        <strain evidence="2">ATCC 90797</strain>
    </source>
</reference>
<keyword evidence="3" id="KW-1185">Reference proteome</keyword>
<protein>
    <submittedName>
        <fullName evidence="2">Uncharacterized protein</fullName>
    </submittedName>
</protein>
<proteinExistence type="predicted"/>
<dbReference type="EMBL" id="MU154613">
    <property type="protein sequence ID" value="KAF9491739.1"/>
    <property type="molecule type" value="Genomic_DNA"/>
</dbReference>
<comment type="caution">
    <text evidence="2">The sequence shown here is derived from an EMBL/GenBank/DDBJ whole genome shotgun (WGS) entry which is preliminary data.</text>
</comment>
<sequence>MHPCCRSAAPCCTICIPACHGIGTAFVVLALLRQDWLQPGRRSSNGSPIAPASRMGG</sequence>
<evidence type="ECO:0000313" key="3">
    <source>
        <dbReference type="Proteomes" id="UP000807025"/>
    </source>
</evidence>
<evidence type="ECO:0000313" key="2">
    <source>
        <dbReference type="EMBL" id="KAF9491739.1"/>
    </source>
</evidence>